<dbReference type="RefSeq" id="WP_376836500.1">
    <property type="nucleotide sequence ID" value="NZ_JBHLSW010000007.1"/>
</dbReference>
<evidence type="ECO:0000256" key="1">
    <source>
        <dbReference type="SAM" id="SignalP"/>
    </source>
</evidence>
<dbReference type="InterPro" id="IPR013361">
    <property type="entry name" value="Pilus_CpaD"/>
</dbReference>
<keyword evidence="3" id="KW-1185">Reference proteome</keyword>
<dbReference type="NCBIfam" id="TIGR02522">
    <property type="entry name" value="pilus_cpaD"/>
    <property type="match status" value="1"/>
</dbReference>
<keyword evidence="1" id="KW-0732">Signal</keyword>
<gene>
    <name evidence="2" type="ORF">ACFFGE_11280</name>
</gene>
<dbReference type="PROSITE" id="PS51257">
    <property type="entry name" value="PROKAR_LIPOPROTEIN"/>
    <property type="match status" value="1"/>
</dbReference>
<comment type="caution">
    <text evidence="2">The sequence shown here is derived from an EMBL/GenBank/DDBJ whole genome shotgun (WGS) entry which is preliminary data.</text>
</comment>
<sequence>MTIRTLAAAALVLSLGACATAPALEPEPLNPTSRWTLQVQPSADQIALAVREGALSPNQASALDALVGRYRARGVSTVNIDAPSGEDAAAARTAWNVRDALMARGLPSEAIRLASYPAPDPRAPVVVGFQTVEAVVPACGRAWGDLTQNTANRTPSNFGCAITANMAAQIADPRDIVQPRAMPLADSHRAVVVFDNYRQGRQTSAPQEELVSGRVTQAVE</sequence>
<dbReference type="InterPro" id="IPR019027">
    <property type="entry name" value="Pilus_biogenesis_CpaD-related"/>
</dbReference>
<evidence type="ECO:0000313" key="2">
    <source>
        <dbReference type="EMBL" id="MFC0634454.1"/>
    </source>
</evidence>
<dbReference type="Pfam" id="PF09476">
    <property type="entry name" value="Pilus_CpaD"/>
    <property type="match status" value="1"/>
</dbReference>
<dbReference type="EMBL" id="JBHLSW010000007">
    <property type="protein sequence ID" value="MFC0634454.1"/>
    <property type="molecule type" value="Genomic_DNA"/>
</dbReference>
<feature type="chain" id="PRO_5047263243" evidence="1">
    <location>
        <begin position="20"/>
        <end position="220"/>
    </location>
</feature>
<protein>
    <submittedName>
        <fullName evidence="2">CpaD family pilus assembly protein</fullName>
    </submittedName>
</protein>
<dbReference type="Proteomes" id="UP001589906">
    <property type="component" value="Unassembled WGS sequence"/>
</dbReference>
<evidence type="ECO:0000313" key="3">
    <source>
        <dbReference type="Proteomes" id="UP001589906"/>
    </source>
</evidence>
<accession>A0ABV6R499</accession>
<reference evidence="2 3" key="1">
    <citation type="submission" date="2024-09" db="EMBL/GenBank/DDBJ databases">
        <authorList>
            <person name="Sun Q."/>
            <person name="Mori K."/>
        </authorList>
    </citation>
    <scope>NUCLEOTIDE SEQUENCE [LARGE SCALE GENOMIC DNA]</scope>
    <source>
        <strain evidence="2 3">NCAIM B.02621</strain>
    </source>
</reference>
<name>A0ABV6R499_9CAUL</name>
<proteinExistence type="predicted"/>
<organism evidence="2 3">
    <name type="scientific">Brevundimonas balnearis</name>
    <dbReference type="NCBI Taxonomy" id="1572858"/>
    <lineage>
        <taxon>Bacteria</taxon>
        <taxon>Pseudomonadati</taxon>
        <taxon>Pseudomonadota</taxon>
        <taxon>Alphaproteobacteria</taxon>
        <taxon>Caulobacterales</taxon>
        <taxon>Caulobacteraceae</taxon>
        <taxon>Brevundimonas</taxon>
    </lineage>
</organism>
<feature type="signal peptide" evidence="1">
    <location>
        <begin position="1"/>
        <end position="19"/>
    </location>
</feature>